<dbReference type="AlphaFoldDB" id="C1DVU1"/>
<dbReference type="KEGG" id="saf:SULAZ_1258"/>
<keyword evidence="8" id="KW-0175">Coiled coil</keyword>
<dbReference type="OrthoDB" id="9802553at2"/>
<dbReference type="HOGENOM" id="CLU_012762_1_0_0"/>
<dbReference type="Pfam" id="PF22638">
    <property type="entry name" value="FlgK_D1"/>
    <property type="match status" value="1"/>
</dbReference>
<keyword evidence="11" id="KW-0969">Cilium</keyword>
<evidence type="ECO:0000313" key="12">
    <source>
        <dbReference type="Proteomes" id="UP000001369"/>
    </source>
</evidence>
<evidence type="ECO:0000256" key="4">
    <source>
        <dbReference type="ARBA" id="ARBA00016244"/>
    </source>
</evidence>
<sequence length="483" mass="53935">MSLLGILSTAGQSLLTFQRGINSTNKNISNATTEGYNREVPVFQDFPRSGVFMNKIIRVFDRSLFNRSIELNQQLNSDNSFSEILSNIETMFNDTLGSGFSSDLNNFFNSINDMLIKPDDIAARSQFLANAQTLVGKIRSINDSLDNQKQDITLKVRDQVKQINQITDQLAKLNQTIKTKTLDIEANNEYLNERDRLIKQLSDLIDTKVVFNEDNTVNVFTAKGYGLVVGIQSTPLSFETDTNGNPVVKWNGVADITTEIQNGQLGGNLKGIKSINDQLNKLNDFTTVFATVFNKVHKKGYGLDGSTNLDFFTIDPSKSSTKIDASNIYLNITDPKKVALAQNSTYLNSDNTNGKDLLGLKNNIRVLYTNPSQPVLTPAEEAALQSSLNDSTNYTYIKDHTFAEFYNTKLVADISSTSSYIKQQQQNNKYLYDAITEKMKNIAGVNMDEELINLSKLQRSYQASARIITVTDELMQTILNLGK</sequence>
<dbReference type="EMBL" id="CP001229">
    <property type="protein sequence ID" value="ACN99100.1"/>
    <property type="molecule type" value="Genomic_DNA"/>
</dbReference>
<dbReference type="RefSeq" id="WP_012674419.1">
    <property type="nucleotide sequence ID" value="NC_012438.1"/>
</dbReference>
<evidence type="ECO:0000256" key="7">
    <source>
        <dbReference type="RuleBase" id="RU362065"/>
    </source>
</evidence>
<evidence type="ECO:0000256" key="2">
    <source>
        <dbReference type="ARBA" id="ARBA00004613"/>
    </source>
</evidence>
<evidence type="ECO:0000256" key="5">
    <source>
        <dbReference type="ARBA" id="ARBA00022525"/>
    </source>
</evidence>
<evidence type="ECO:0000256" key="8">
    <source>
        <dbReference type="SAM" id="Coils"/>
    </source>
</evidence>
<dbReference type="InterPro" id="IPR053927">
    <property type="entry name" value="FlgK_helical"/>
</dbReference>
<comment type="similarity">
    <text evidence="3 7">Belongs to the flagella basal body rod proteins family.</text>
</comment>
<dbReference type="InterPro" id="IPR002371">
    <property type="entry name" value="FlgK"/>
</dbReference>
<proteinExistence type="inferred from homology"/>
<feature type="domain" description="Flagellar basal-body/hook protein C-terminal" evidence="9">
    <location>
        <begin position="443"/>
        <end position="481"/>
    </location>
</feature>
<dbReference type="NCBIfam" id="TIGR02492">
    <property type="entry name" value="flgK_ends"/>
    <property type="match status" value="1"/>
</dbReference>
<gene>
    <name evidence="7 11" type="primary">flgK</name>
    <name evidence="11" type="ordered locus">SULAZ_1258</name>
</gene>
<evidence type="ECO:0000259" key="9">
    <source>
        <dbReference type="Pfam" id="PF06429"/>
    </source>
</evidence>
<keyword evidence="12" id="KW-1185">Reference proteome</keyword>
<protein>
    <recommendedName>
        <fullName evidence="4 7">Flagellar hook-associated protein 1</fullName>
        <shortName evidence="7">HAP1</shortName>
    </recommendedName>
</protein>
<keyword evidence="5 7" id="KW-0964">Secreted</keyword>
<dbReference type="InterPro" id="IPR010930">
    <property type="entry name" value="Flg_bb/hook_C_dom"/>
</dbReference>
<organism evidence="11 12">
    <name type="scientific">Sulfurihydrogenibium azorense (strain DSM 15241 / OCM 825 / Az-Fu1)</name>
    <dbReference type="NCBI Taxonomy" id="204536"/>
    <lineage>
        <taxon>Bacteria</taxon>
        <taxon>Pseudomonadati</taxon>
        <taxon>Aquificota</taxon>
        <taxon>Aquificia</taxon>
        <taxon>Aquificales</taxon>
        <taxon>Hydrogenothermaceae</taxon>
        <taxon>Sulfurihydrogenibium</taxon>
    </lineage>
</organism>
<dbReference type="STRING" id="204536.SULAZ_1258"/>
<dbReference type="SUPFAM" id="SSF64518">
    <property type="entry name" value="Phase 1 flagellin"/>
    <property type="match status" value="1"/>
</dbReference>
<dbReference type="Proteomes" id="UP000001369">
    <property type="component" value="Chromosome"/>
</dbReference>
<dbReference type="eggNOG" id="COG1256">
    <property type="taxonomic scope" value="Bacteria"/>
</dbReference>
<dbReference type="GO" id="GO:0009424">
    <property type="term" value="C:bacterial-type flagellum hook"/>
    <property type="evidence" value="ECO:0007669"/>
    <property type="project" value="UniProtKB-UniRule"/>
</dbReference>
<evidence type="ECO:0000313" key="11">
    <source>
        <dbReference type="EMBL" id="ACN99100.1"/>
    </source>
</evidence>
<dbReference type="PRINTS" id="PR01005">
    <property type="entry name" value="FLGHOOKAP1"/>
</dbReference>
<keyword evidence="6 7" id="KW-0975">Bacterial flagellum</keyword>
<evidence type="ECO:0000259" key="10">
    <source>
        <dbReference type="Pfam" id="PF22638"/>
    </source>
</evidence>
<dbReference type="eggNOG" id="COG1749">
    <property type="taxonomic scope" value="Bacteria"/>
</dbReference>
<dbReference type="PANTHER" id="PTHR30033:SF1">
    <property type="entry name" value="FLAGELLAR HOOK-ASSOCIATED PROTEIN 1"/>
    <property type="match status" value="1"/>
</dbReference>
<comment type="subcellular location">
    <subcellularLocation>
        <location evidence="1 7">Bacterial flagellum</location>
    </subcellularLocation>
    <subcellularLocation>
        <location evidence="2 7">Secreted</location>
    </subcellularLocation>
</comment>
<accession>C1DVU1</accession>
<name>C1DVU1_SULAA</name>
<dbReference type="Pfam" id="PF06429">
    <property type="entry name" value="Flg_bbr_C"/>
    <property type="match status" value="1"/>
</dbReference>
<evidence type="ECO:0000256" key="6">
    <source>
        <dbReference type="ARBA" id="ARBA00023143"/>
    </source>
</evidence>
<dbReference type="GO" id="GO:0005198">
    <property type="term" value="F:structural molecule activity"/>
    <property type="evidence" value="ECO:0007669"/>
    <property type="project" value="UniProtKB-UniRule"/>
</dbReference>
<dbReference type="GO" id="GO:0005576">
    <property type="term" value="C:extracellular region"/>
    <property type="evidence" value="ECO:0007669"/>
    <property type="project" value="UniProtKB-SubCell"/>
</dbReference>
<reference evidence="11 12" key="1">
    <citation type="journal article" date="2009" name="J. Bacteriol.">
        <title>Complete and draft genome sequences of six members of the Aquificales.</title>
        <authorList>
            <person name="Reysenbach A.L."/>
            <person name="Hamamura N."/>
            <person name="Podar M."/>
            <person name="Griffiths E."/>
            <person name="Ferreira S."/>
            <person name="Hochstein R."/>
            <person name="Heidelberg J."/>
            <person name="Johnson J."/>
            <person name="Mead D."/>
            <person name="Pohorille A."/>
            <person name="Sarmiento M."/>
            <person name="Schweighofer K."/>
            <person name="Seshadri R."/>
            <person name="Voytek M.A."/>
        </authorList>
    </citation>
    <scope>NUCLEOTIDE SEQUENCE [LARGE SCALE GENOMIC DNA]</scope>
    <source>
        <strain evidence="12">Az-Fu1 / DSM 15241 / OCM 825</strain>
    </source>
</reference>
<feature type="domain" description="Flagellar hook-associated protein FlgK helical" evidence="10">
    <location>
        <begin position="85"/>
        <end position="312"/>
    </location>
</feature>
<dbReference type="GO" id="GO:0044780">
    <property type="term" value="P:bacterial-type flagellum assembly"/>
    <property type="evidence" value="ECO:0007669"/>
    <property type="project" value="InterPro"/>
</dbReference>
<keyword evidence="11" id="KW-0282">Flagellum</keyword>
<dbReference type="PANTHER" id="PTHR30033">
    <property type="entry name" value="FLAGELLAR HOOK-ASSOCIATED PROTEIN 1"/>
    <property type="match status" value="1"/>
</dbReference>
<feature type="coiled-coil region" evidence="8">
    <location>
        <begin position="156"/>
        <end position="207"/>
    </location>
</feature>
<evidence type="ECO:0000256" key="3">
    <source>
        <dbReference type="ARBA" id="ARBA00009677"/>
    </source>
</evidence>
<evidence type="ECO:0000256" key="1">
    <source>
        <dbReference type="ARBA" id="ARBA00004365"/>
    </source>
</evidence>
<keyword evidence="11" id="KW-0966">Cell projection</keyword>